<name>A0A7W8UFV5_9HYPH</name>
<dbReference type="AlphaFoldDB" id="A0A7W8UFV5"/>
<sequence length="49" mass="5545">MSNDANGRDLLIYGFGDEAYLISRLRELGGQGRELAEAPPMYKRHVHRA</sequence>
<keyword evidence="2" id="KW-1185">Reference proteome</keyword>
<organism evidence="1 2">
    <name type="scientific">Rhizobium giardinii</name>
    <dbReference type="NCBI Taxonomy" id="56731"/>
    <lineage>
        <taxon>Bacteria</taxon>
        <taxon>Pseudomonadati</taxon>
        <taxon>Pseudomonadota</taxon>
        <taxon>Alphaproteobacteria</taxon>
        <taxon>Hyphomicrobiales</taxon>
        <taxon>Rhizobiaceae</taxon>
        <taxon>Rhizobium/Agrobacterium group</taxon>
        <taxon>Rhizobium</taxon>
    </lineage>
</organism>
<comment type="caution">
    <text evidence="1">The sequence shown here is derived from an EMBL/GenBank/DDBJ whole genome shotgun (WGS) entry which is preliminary data.</text>
</comment>
<evidence type="ECO:0000313" key="2">
    <source>
        <dbReference type="Proteomes" id="UP000585507"/>
    </source>
</evidence>
<proteinExistence type="predicted"/>
<dbReference type="Proteomes" id="UP000585507">
    <property type="component" value="Unassembled WGS sequence"/>
</dbReference>
<protein>
    <submittedName>
        <fullName evidence="1">Uncharacterized protein</fullName>
    </submittedName>
</protein>
<gene>
    <name evidence="1" type="ORF">GGD55_004497</name>
</gene>
<dbReference type="EMBL" id="JACHBK010000010">
    <property type="protein sequence ID" value="MBB5537777.1"/>
    <property type="molecule type" value="Genomic_DNA"/>
</dbReference>
<reference evidence="1 2" key="1">
    <citation type="submission" date="2020-08" db="EMBL/GenBank/DDBJ databases">
        <title>Genomic Encyclopedia of Type Strains, Phase IV (KMG-V): Genome sequencing to study the core and pangenomes of soil and plant-associated prokaryotes.</title>
        <authorList>
            <person name="Whitman W."/>
        </authorList>
    </citation>
    <scope>NUCLEOTIDE SEQUENCE [LARGE SCALE GENOMIC DNA]</scope>
    <source>
        <strain evidence="1 2">SEMIA 4084</strain>
    </source>
</reference>
<accession>A0A7W8UFV5</accession>
<evidence type="ECO:0000313" key="1">
    <source>
        <dbReference type="EMBL" id="MBB5537777.1"/>
    </source>
</evidence>